<reference evidence="2 3" key="1">
    <citation type="journal article" date="2019" name="Int. J. Syst. Evol. Microbiol.">
        <title>The Global Catalogue of Microorganisms (GCM) 10K type strain sequencing project: providing services to taxonomists for standard genome sequencing and annotation.</title>
        <authorList>
            <consortium name="The Broad Institute Genomics Platform"/>
            <consortium name="The Broad Institute Genome Sequencing Center for Infectious Disease"/>
            <person name="Wu L."/>
            <person name="Ma J."/>
        </authorList>
    </citation>
    <scope>NUCLEOTIDE SEQUENCE [LARGE SCALE GENOMIC DNA]</scope>
    <source>
        <strain evidence="2 3">JCM 16009</strain>
    </source>
</reference>
<dbReference type="InterPro" id="IPR011047">
    <property type="entry name" value="Quinoprotein_ADH-like_sf"/>
</dbReference>
<evidence type="ECO:0000313" key="3">
    <source>
        <dbReference type="Proteomes" id="UP001500449"/>
    </source>
</evidence>
<accession>A0ABN2MXJ2</accession>
<evidence type="ECO:0008006" key="4">
    <source>
        <dbReference type="Google" id="ProtNLM"/>
    </source>
</evidence>
<dbReference type="EMBL" id="BAAAQK010000005">
    <property type="protein sequence ID" value="GAA1842947.1"/>
    <property type="molecule type" value="Genomic_DNA"/>
</dbReference>
<evidence type="ECO:0000313" key="2">
    <source>
        <dbReference type="EMBL" id="GAA1842947.1"/>
    </source>
</evidence>
<dbReference type="SUPFAM" id="SSF50998">
    <property type="entry name" value="Quinoprotein alcohol dehydrogenase-like"/>
    <property type="match status" value="1"/>
</dbReference>
<sequence length="415" mass="42423">MTGVLRARREPPIRRRRGDLVAAAILVVVLVVVGVVYAVHSPAADTTSVPATSPGTAPAAASEVPAGFVEAWRARSGAAPVPVTVGPGVVTADGSTVVGRDATTGAERWHFTRDRPLCTLGEGFGDALAVYASGDGRWCSELSALDPDLGTRGPASSLDVRTPARMIGSGSTVAATSADYLEAMRSDLVTTLQYGAVVAPAQPGRQPRVGCRYTSFAVTAGRLGVVENCPGDAADRLTVLRPDGNGDADTPTVEFSTVLATRGVQLIAMSTDREAVLLPGPPELQVLDRAGNQVALVGVDVPESEVAPPAGGVGATASDASRVYWWSGSRTIALDRADLAPLWTVPGTLGPGAAYAGRWLVPTAAGIAVVDPARGVVQRTIPVDRGGYSGPVALATKGGMLLEQRGTELVALSPG</sequence>
<keyword evidence="1" id="KW-0812">Transmembrane</keyword>
<organism evidence="2 3">
    <name type="scientific">Pseudonocardia ailaonensis</name>
    <dbReference type="NCBI Taxonomy" id="367279"/>
    <lineage>
        <taxon>Bacteria</taxon>
        <taxon>Bacillati</taxon>
        <taxon>Actinomycetota</taxon>
        <taxon>Actinomycetes</taxon>
        <taxon>Pseudonocardiales</taxon>
        <taxon>Pseudonocardiaceae</taxon>
        <taxon>Pseudonocardia</taxon>
    </lineage>
</organism>
<name>A0ABN2MXJ2_9PSEU</name>
<proteinExistence type="predicted"/>
<keyword evidence="1" id="KW-0472">Membrane</keyword>
<keyword evidence="1" id="KW-1133">Transmembrane helix</keyword>
<evidence type="ECO:0000256" key="1">
    <source>
        <dbReference type="SAM" id="Phobius"/>
    </source>
</evidence>
<comment type="caution">
    <text evidence="2">The sequence shown here is derived from an EMBL/GenBank/DDBJ whole genome shotgun (WGS) entry which is preliminary data.</text>
</comment>
<gene>
    <name evidence="2" type="ORF">GCM10009836_22930</name>
</gene>
<keyword evidence="3" id="KW-1185">Reference proteome</keyword>
<feature type="transmembrane region" description="Helical" evidence="1">
    <location>
        <begin position="20"/>
        <end position="39"/>
    </location>
</feature>
<dbReference type="Proteomes" id="UP001500449">
    <property type="component" value="Unassembled WGS sequence"/>
</dbReference>
<protein>
    <recommendedName>
        <fullName evidence="4">Pyrroloquinoline-quinone binding quinoprotein</fullName>
    </recommendedName>
</protein>